<dbReference type="RefSeq" id="WP_307325805.1">
    <property type="nucleotide sequence ID" value="NZ_JAUSUG010000008.1"/>
</dbReference>
<gene>
    <name evidence="3" type="ORF">J2S74_002407</name>
</gene>
<dbReference type="EC" id="2.1.1.72" evidence="3"/>
<dbReference type="InterPro" id="IPR052933">
    <property type="entry name" value="DNA_Protect_Modify"/>
</dbReference>
<dbReference type="CDD" id="cd02440">
    <property type="entry name" value="AdoMet_MTases"/>
    <property type="match status" value="1"/>
</dbReference>
<name>A0ABT9ZY15_9BACI</name>
<organism evidence="3 4">
    <name type="scientific">Evansella vedderi</name>
    <dbReference type="NCBI Taxonomy" id="38282"/>
    <lineage>
        <taxon>Bacteria</taxon>
        <taxon>Bacillati</taxon>
        <taxon>Bacillota</taxon>
        <taxon>Bacilli</taxon>
        <taxon>Bacillales</taxon>
        <taxon>Bacillaceae</taxon>
        <taxon>Evansella</taxon>
    </lineage>
</organism>
<dbReference type="SUPFAM" id="SSF53335">
    <property type="entry name" value="S-adenosyl-L-methionine-dependent methyltransferases"/>
    <property type="match status" value="1"/>
</dbReference>
<dbReference type="Pfam" id="PF21106">
    <property type="entry name" value="YtxK_like"/>
    <property type="match status" value="1"/>
</dbReference>
<keyword evidence="3" id="KW-0808">Transferase</keyword>
<dbReference type="InterPro" id="IPR048375">
    <property type="entry name" value="YtxK-like_N"/>
</dbReference>
<comment type="caution">
    <text evidence="3">The sequence shown here is derived from an EMBL/GenBank/DDBJ whole genome shotgun (WGS) entry which is preliminary data.</text>
</comment>
<dbReference type="InterPro" id="IPR016843">
    <property type="entry name" value="S-AdoMet-dep_Ade-MeTrfase_prd"/>
</dbReference>
<keyword evidence="4" id="KW-1185">Reference proteome</keyword>
<reference evidence="3 4" key="1">
    <citation type="submission" date="2023-07" db="EMBL/GenBank/DDBJ databases">
        <title>Genomic Encyclopedia of Type Strains, Phase IV (KMG-IV): sequencing the most valuable type-strain genomes for metagenomic binning, comparative biology and taxonomic classification.</title>
        <authorList>
            <person name="Goeker M."/>
        </authorList>
    </citation>
    <scope>NUCLEOTIDE SEQUENCE [LARGE SCALE GENOMIC DNA]</scope>
    <source>
        <strain evidence="3 4">DSM 9768</strain>
    </source>
</reference>
<dbReference type="InterPro" id="IPR029063">
    <property type="entry name" value="SAM-dependent_MTases_sf"/>
</dbReference>
<dbReference type="PANTHER" id="PTHR41313:SF1">
    <property type="entry name" value="DNA METHYLASE ADENINE-SPECIFIC DOMAIN-CONTAINING PROTEIN"/>
    <property type="match status" value="1"/>
</dbReference>
<dbReference type="PIRSF" id="PIRSF026567">
    <property type="entry name" value="Adenine_mtase_bact_prd"/>
    <property type="match status" value="1"/>
</dbReference>
<proteinExistence type="predicted"/>
<evidence type="ECO:0000313" key="4">
    <source>
        <dbReference type="Proteomes" id="UP001230005"/>
    </source>
</evidence>
<evidence type="ECO:0000259" key="1">
    <source>
        <dbReference type="Pfam" id="PF02384"/>
    </source>
</evidence>
<dbReference type="Gene3D" id="3.40.50.150">
    <property type="entry name" value="Vaccinia Virus protein VP39"/>
    <property type="match status" value="1"/>
</dbReference>
<evidence type="ECO:0000313" key="3">
    <source>
        <dbReference type="EMBL" id="MDQ0255025.1"/>
    </source>
</evidence>
<dbReference type="EMBL" id="JAUSUG010000008">
    <property type="protein sequence ID" value="MDQ0255025.1"/>
    <property type="molecule type" value="Genomic_DNA"/>
</dbReference>
<dbReference type="InterPro" id="IPR003356">
    <property type="entry name" value="DNA_methylase_A-5"/>
</dbReference>
<protein>
    <submittedName>
        <fullName evidence="3">Site-specific DNA-methyltransferase (Adenine-specific)</fullName>
        <ecNumber evidence="3">2.1.1.72</ecNumber>
    </submittedName>
</protein>
<dbReference type="GO" id="GO:0032259">
    <property type="term" value="P:methylation"/>
    <property type="evidence" value="ECO:0007669"/>
    <property type="project" value="UniProtKB-KW"/>
</dbReference>
<dbReference type="Gene3D" id="1.10.150.470">
    <property type="match status" value="1"/>
</dbReference>
<feature type="domain" description="YtxK-like N-terminal helical" evidence="2">
    <location>
        <begin position="6"/>
        <end position="85"/>
    </location>
</feature>
<sequence>MNTNTEKLFFVIDKGANIFQNELNITYLEGLAQVGEVIFQKEVIQPLTEENKKIIEEMLDGLESLENIKKEEYRRAMQLGILKGMKEGTQPHHTMTPDTVSLFIGYLVNKVMSYEKKDNSQPAVILDPAVGAGNLLTAVMNQMNNNAHGIGADADETLLSIAFVSSNLQEHSIDLLHQDSIASPFVKNVDVVVSDLPIGLYPKEQVAKDYELASEEGKSFVHHLLMEQSFKHVKPGGFLFFVVPNFLFESEEAKNLHTFIKKEGYIYSFMQLPKTMFKSNSWGKSILVLRKKKAEINPPKQALLVELPSFSNESALSDMTKRISQWFDDYLRNE</sequence>
<feature type="domain" description="DNA methylase adenine-specific" evidence="1">
    <location>
        <begin position="95"/>
        <end position="309"/>
    </location>
</feature>
<dbReference type="GO" id="GO:0009007">
    <property type="term" value="F:site-specific DNA-methyltransferase (adenine-specific) activity"/>
    <property type="evidence" value="ECO:0007669"/>
    <property type="project" value="UniProtKB-EC"/>
</dbReference>
<accession>A0ABT9ZY15</accession>
<keyword evidence="3" id="KW-0489">Methyltransferase</keyword>
<dbReference type="Pfam" id="PF02384">
    <property type="entry name" value="N6_Mtase"/>
    <property type="match status" value="1"/>
</dbReference>
<dbReference type="Proteomes" id="UP001230005">
    <property type="component" value="Unassembled WGS sequence"/>
</dbReference>
<dbReference type="PANTHER" id="PTHR41313">
    <property type="entry name" value="ADENINE-SPECIFIC METHYLTRANSFERASE"/>
    <property type="match status" value="1"/>
</dbReference>
<dbReference type="PRINTS" id="PR00507">
    <property type="entry name" value="N12N6MTFRASE"/>
</dbReference>
<evidence type="ECO:0000259" key="2">
    <source>
        <dbReference type="Pfam" id="PF21106"/>
    </source>
</evidence>